<dbReference type="Gene3D" id="1.10.510.10">
    <property type="entry name" value="Transferase(Phosphotransferase) domain 1"/>
    <property type="match status" value="1"/>
</dbReference>
<dbReference type="GO" id="GO:0005925">
    <property type="term" value="C:focal adhesion"/>
    <property type="evidence" value="ECO:0007669"/>
    <property type="project" value="UniProtKB-SubCell"/>
</dbReference>
<feature type="region of interest" description="Disordered" evidence="11">
    <location>
        <begin position="132"/>
        <end position="156"/>
    </location>
</feature>
<feature type="region of interest" description="Disordered" evidence="11">
    <location>
        <begin position="756"/>
        <end position="777"/>
    </location>
</feature>
<dbReference type="SUPFAM" id="SSF56112">
    <property type="entry name" value="Protein kinase-like (PK-like)"/>
    <property type="match status" value="1"/>
</dbReference>
<accession>A0AA97L690</accession>
<evidence type="ECO:0000313" key="14">
    <source>
        <dbReference type="RefSeq" id="XP_054843346.1"/>
    </source>
</evidence>
<gene>
    <name evidence="14 15" type="primary">PRAG1</name>
</gene>
<proteinExistence type="inferred from homology"/>
<evidence type="ECO:0000256" key="5">
    <source>
        <dbReference type="ARBA" id="ARBA00022553"/>
    </source>
</evidence>
<evidence type="ECO:0000256" key="8">
    <source>
        <dbReference type="ARBA" id="ARBA00038349"/>
    </source>
</evidence>
<evidence type="ECO:0000313" key="13">
    <source>
        <dbReference type="Proteomes" id="UP001190640"/>
    </source>
</evidence>
<evidence type="ECO:0000256" key="9">
    <source>
        <dbReference type="ARBA" id="ARBA00072730"/>
    </source>
</evidence>
<keyword evidence="13" id="KW-1185">Reference proteome</keyword>
<reference evidence="14 15" key="1">
    <citation type="submission" date="2025-04" db="UniProtKB">
        <authorList>
            <consortium name="RefSeq"/>
        </authorList>
    </citation>
    <scope>IDENTIFICATION</scope>
    <source>
        <tissue evidence="14 15">Blood</tissue>
    </source>
</reference>
<evidence type="ECO:0000256" key="4">
    <source>
        <dbReference type="ARBA" id="ARBA00022490"/>
    </source>
</evidence>
<dbReference type="GO" id="GO:0005737">
    <property type="term" value="C:cytoplasm"/>
    <property type="evidence" value="ECO:0007669"/>
    <property type="project" value="UniProtKB-SubCell"/>
</dbReference>
<feature type="region of interest" description="Disordered" evidence="11">
    <location>
        <begin position="493"/>
        <end position="600"/>
    </location>
</feature>
<dbReference type="PANTHER" id="PTHR22972:SF3">
    <property type="entry name" value="INACTIVE TYROSINE-PROTEIN KINASE PRAG1"/>
    <property type="match status" value="1"/>
</dbReference>
<evidence type="ECO:0000256" key="1">
    <source>
        <dbReference type="ARBA" id="ARBA00004123"/>
    </source>
</evidence>
<keyword evidence="6" id="KW-0965">Cell junction</keyword>
<dbReference type="SMART" id="SM00220">
    <property type="entry name" value="S_TKc"/>
    <property type="match status" value="1"/>
</dbReference>
<dbReference type="PROSITE" id="PS00109">
    <property type="entry name" value="PROTEIN_KINASE_TYR"/>
    <property type="match status" value="1"/>
</dbReference>
<evidence type="ECO:0000256" key="7">
    <source>
        <dbReference type="ARBA" id="ARBA00023242"/>
    </source>
</evidence>
<dbReference type="FunFam" id="1.10.510.10:FF:000510">
    <property type="entry name" value="Inactive tyrosine-protein kinase PRAG1"/>
    <property type="match status" value="1"/>
</dbReference>
<sequence length="1331" mass="145765">MSVCSDFVEHIWKPGSCKNCFGPRHFHQLQASPLDLGSSSELSQDLRGIRAKPDPLEDEGVTSLPYSKPTIAVKPTMMNSDISEVWADGNLSADIPQVSQRTAPRKHVLVESGEEQRAYINRFGSHVLRKPLGQHRSSDCTSHSPSGPSLAGSSCPASQAERNVTFLGEVEVEEEGTKVPGKEKLFLSSLGLYHKPPVFSDRHINSAVGYSSTHQTEEKAGVCNSSDLETEGGEYCSIVDCCGESLVRQTLGSTETKPTRPESENHILKLLGQDGDIKAEAKSRVLTFSEEGSGVLDPDSDFQREKLQHNSIYNHLRSETETLAFPLRTIVKNSSPGGLCQGNYYCSLDGASDQIKGKHTENVNTSAGRPLACPVGLPQSEPIYAESTKRKTVQLGNSGAHSVSNVLAYSPCKDQADGQWRDRTRCLSSESEFQESAAQVAATITIMATHTEKDNRTIFLSSPDSAVGVQWPCVSPTSHPETGKMSSFFEHIEGPQESNEISSRGNSPGFQAQMAGKNLGGEGPAVPPKLSKGSSPRNEGPVAQLVTSPGAGNCDSSGHVDVVQNEADSRVVGPSSPLQVNNTSLEEPHRSLSSSSSERRHKYYNLSWSRQCKIEEEEEEGEQRISKNTKETDVENGVIGPPDDQQECGKCSAQEVKPGGMSKSASFAFEFPKDKNGIDDFAPPPPPPKKQFRHFLKMNKSNSDLEKFSGDSAENHSPPFQAIHVTFTAGSSDSLNLDTNAFRNGGQLCKGSLPSPTHAERRLFPPADASGCSSQDGPHCVPLQPPPLPQKKTVSRAVSSPDGFYWGPASPVRTAIPRSPKLNFSQSESNVCIREESLFGATLGTTHKTFSSSESLEKAFKASQAPVPLSGKNGNVCCAQNRSVPPCSSSHPNTSAPVSSGSSLQLHNLLSNIDNKEGVYAKLGGLYAESLRRLVAKCEDSFMREQKSKLHFSENNWSLFKLKCNKPCCDSGDAIYYCATCAKDPSSTYAVKICKSQDTKTASSCCSPSVPIHFNIQQDCGHFVASVPSSMLKNAPVDSQCPSRVTSEQDCVVVITREVPHQTATDFVRDTMTFHKTKPELYERRVCFLLLQLCNGLEHLKKYNVIHRDLCLENLLLVHCKPSPGCNKTKEDKHLPRLIISNFLKAKQKSGPAESKVKKNRARLAPEIVSASQYKKFDEFQTGILIYELLHQPNPFEVKAELREQEYSPDDLPPLPSLSIYSRGLQQLAHLLLEADPIKRICIAEAKRVLQCLLWGPRKDLMEQPLHHQEALHGALHNWVDMKRALLMMKFAERAVDAERKIELEDWLCCQYLASADPSSLSKSLKLLQLL</sequence>
<feature type="domain" description="Protein kinase" evidence="12">
    <location>
        <begin position="965"/>
        <end position="1254"/>
    </location>
</feature>
<evidence type="ECO:0000259" key="12">
    <source>
        <dbReference type="PROSITE" id="PS50011"/>
    </source>
</evidence>
<dbReference type="Proteomes" id="UP001190640">
    <property type="component" value="Chromosome 8"/>
</dbReference>
<dbReference type="Pfam" id="PF00069">
    <property type="entry name" value="Pkinase"/>
    <property type="match status" value="1"/>
</dbReference>
<keyword evidence="14 15" id="KW-0418">Kinase</keyword>
<dbReference type="PROSITE" id="PS50011">
    <property type="entry name" value="PROTEIN_KINASE_DOM"/>
    <property type="match status" value="1"/>
</dbReference>
<keyword evidence="7" id="KW-0539">Nucleus</keyword>
<feature type="region of interest" description="Disordered" evidence="11">
    <location>
        <begin position="616"/>
        <end position="649"/>
    </location>
</feature>
<dbReference type="InterPro" id="IPR051511">
    <property type="entry name" value="MitoQC_Scaffold_Kinases"/>
</dbReference>
<evidence type="ECO:0000256" key="2">
    <source>
        <dbReference type="ARBA" id="ARBA00004246"/>
    </source>
</evidence>
<dbReference type="CTD" id="157285"/>
<dbReference type="RefSeq" id="XP_054843346.1">
    <property type="nucleotide sequence ID" value="XM_054987371.1"/>
</dbReference>
<protein>
    <recommendedName>
        <fullName evidence="9">Inactive tyrosine-protein kinase PRAG1</fullName>
    </recommendedName>
    <alternativeName>
        <fullName evidence="10">PEAK1-related kinase-activating pseudokinase 1</fullName>
    </alternativeName>
</protein>
<name>A0AA97L690_EUBMA</name>
<evidence type="ECO:0000256" key="6">
    <source>
        <dbReference type="ARBA" id="ARBA00022949"/>
    </source>
</evidence>
<dbReference type="InterPro" id="IPR008266">
    <property type="entry name" value="Tyr_kinase_AS"/>
</dbReference>
<comment type="subcellular location">
    <subcellularLocation>
        <location evidence="2">Cell junction</location>
        <location evidence="2">Focal adhesion</location>
    </subcellularLocation>
    <subcellularLocation>
        <location evidence="3">Cytoplasm</location>
    </subcellularLocation>
    <subcellularLocation>
        <location evidence="1">Nucleus</location>
    </subcellularLocation>
</comment>
<keyword evidence="4" id="KW-0963">Cytoplasm</keyword>
<evidence type="ECO:0000256" key="3">
    <source>
        <dbReference type="ARBA" id="ARBA00004496"/>
    </source>
</evidence>
<feature type="compositionally biased region" description="Polar residues" evidence="11">
    <location>
        <begin position="139"/>
        <end position="156"/>
    </location>
</feature>
<evidence type="ECO:0000256" key="11">
    <source>
        <dbReference type="SAM" id="MobiDB-lite"/>
    </source>
</evidence>
<evidence type="ECO:0000313" key="15">
    <source>
        <dbReference type="RefSeq" id="XP_054843347.1"/>
    </source>
</evidence>
<organism evidence="13 14">
    <name type="scientific">Eublepharis macularius</name>
    <name type="common">Leopard gecko</name>
    <name type="synonym">Cyrtodactylus macularius</name>
    <dbReference type="NCBI Taxonomy" id="481883"/>
    <lineage>
        <taxon>Eukaryota</taxon>
        <taxon>Metazoa</taxon>
        <taxon>Chordata</taxon>
        <taxon>Craniata</taxon>
        <taxon>Vertebrata</taxon>
        <taxon>Euteleostomi</taxon>
        <taxon>Lepidosauria</taxon>
        <taxon>Squamata</taxon>
        <taxon>Bifurcata</taxon>
        <taxon>Gekkota</taxon>
        <taxon>Eublepharidae</taxon>
        <taxon>Eublepharinae</taxon>
        <taxon>Eublepharis</taxon>
    </lineage>
</organism>
<dbReference type="GO" id="GO:0005634">
    <property type="term" value="C:nucleus"/>
    <property type="evidence" value="ECO:0007669"/>
    <property type="project" value="UniProtKB-SubCell"/>
</dbReference>
<dbReference type="KEGG" id="emc:129334974"/>
<dbReference type="InterPro" id="IPR011009">
    <property type="entry name" value="Kinase-like_dom_sf"/>
</dbReference>
<dbReference type="GeneID" id="129334974"/>
<dbReference type="InterPro" id="IPR000719">
    <property type="entry name" value="Prot_kinase_dom"/>
</dbReference>
<feature type="compositionally biased region" description="Basic and acidic residues" evidence="11">
    <location>
        <begin position="622"/>
        <end position="633"/>
    </location>
</feature>
<keyword evidence="14 15" id="KW-0808">Transferase</keyword>
<comment type="similarity">
    <text evidence="8">Belongs to the protein kinase superfamily.</text>
</comment>
<keyword evidence="5" id="KW-0597">Phosphoprotein</keyword>
<dbReference type="PANTHER" id="PTHR22972">
    <property type="entry name" value="SERINE/THREONINE PROTEIN KINASE"/>
    <property type="match status" value="1"/>
</dbReference>
<dbReference type="GO" id="GO:0005524">
    <property type="term" value="F:ATP binding"/>
    <property type="evidence" value="ECO:0007669"/>
    <property type="project" value="InterPro"/>
</dbReference>
<evidence type="ECO:0000256" key="10">
    <source>
        <dbReference type="ARBA" id="ARBA00079294"/>
    </source>
</evidence>
<dbReference type="GO" id="GO:0004672">
    <property type="term" value="F:protein kinase activity"/>
    <property type="evidence" value="ECO:0007669"/>
    <property type="project" value="InterPro"/>
</dbReference>
<feature type="compositionally biased region" description="Polar residues" evidence="11">
    <location>
        <begin position="496"/>
        <end position="510"/>
    </location>
</feature>
<dbReference type="RefSeq" id="XP_054843347.1">
    <property type="nucleotide sequence ID" value="XM_054987372.1"/>
</dbReference>